<dbReference type="AlphaFoldDB" id="A0A0K2UYC0"/>
<reference evidence="1" key="1">
    <citation type="submission" date="2014-05" db="EMBL/GenBank/DDBJ databases">
        <authorList>
            <person name="Chronopoulou M."/>
        </authorList>
    </citation>
    <scope>NUCLEOTIDE SEQUENCE</scope>
    <source>
        <tissue evidence="1">Whole organism</tissue>
    </source>
</reference>
<accession>A0A0K2UYC0</accession>
<evidence type="ECO:0000313" key="1">
    <source>
        <dbReference type="EMBL" id="CDW43269.1"/>
    </source>
</evidence>
<sequence length="33" mass="3675">MTGVVVFLRYTASNHLSKYLMPSTGLNGPNKFM</sequence>
<name>A0A0K2UYC0_LEPSM</name>
<dbReference type="EMBL" id="HACA01025908">
    <property type="protein sequence ID" value="CDW43269.1"/>
    <property type="molecule type" value="Transcribed_RNA"/>
</dbReference>
<proteinExistence type="predicted"/>
<protein>
    <submittedName>
        <fullName evidence="1">Uncharacterized protein</fullName>
    </submittedName>
</protein>
<organism evidence="1">
    <name type="scientific">Lepeophtheirus salmonis</name>
    <name type="common">Salmon louse</name>
    <name type="synonym">Caligus salmonis</name>
    <dbReference type="NCBI Taxonomy" id="72036"/>
    <lineage>
        <taxon>Eukaryota</taxon>
        <taxon>Metazoa</taxon>
        <taxon>Ecdysozoa</taxon>
        <taxon>Arthropoda</taxon>
        <taxon>Crustacea</taxon>
        <taxon>Multicrustacea</taxon>
        <taxon>Hexanauplia</taxon>
        <taxon>Copepoda</taxon>
        <taxon>Siphonostomatoida</taxon>
        <taxon>Caligidae</taxon>
        <taxon>Lepeophtheirus</taxon>
    </lineage>
</organism>